<feature type="domain" description="Ribonucleotide reductase large subunit C-terminal" evidence="1">
    <location>
        <begin position="1"/>
        <end position="91"/>
    </location>
</feature>
<accession>A0ABQ5K8S7</accession>
<protein>
    <submittedName>
        <fullName evidence="2">Adenosylcobalamin-dependent ribonucleoside-diphosphate reductase</fullName>
    </submittedName>
</protein>
<dbReference type="SUPFAM" id="SSF51998">
    <property type="entry name" value="PFL-like glycyl radical enzymes"/>
    <property type="match status" value="1"/>
</dbReference>
<dbReference type="Pfam" id="PF02867">
    <property type="entry name" value="Ribonuc_red_lgC"/>
    <property type="match status" value="1"/>
</dbReference>
<comment type="caution">
    <text evidence="2">The sequence shown here is derived from an EMBL/GenBank/DDBJ whole genome shotgun (WGS) entry which is preliminary data.</text>
</comment>
<gene>
    <name evidence="2" type="ORF">ADUPG1_005096</name>
</gene>
<proteinExistence type="predicted"/>
<dbReference type="Proteomes" id="UP001057375">
    <property type="component" value="Unassembled WGS sequence"/>
</dbReference>
<keyword evidence="3" id="KW-1185">Reference proteome</keyword>
<sequence>MISIDIRHPETRRFIWCKSKPEEIFGIDSLTGKVQDVFGANISLKVTDEFMQAVEEDKNWTFIFPDRFKISGKIINESTLQLLPEVYEALNPQVGDRIEAEITSKVIGIDPKKHQIKVQPDLPVNEDSAALSEENL</sequence>
<feature type="non-terminal residue" evidence="2">
    <location>
        <position position="136"/>
    </location>
</feature>
<evidence type="ECO:0000313" key="2">
    <source>
        <dbReference type="EMBL" id="GKT28944.1"/>
    </source>
</evidence>
<name>A0ABQ5K8S7_9EUKA</name>
<dbReference type="InterPro" id="IPR000788">
    <property type="entry name" value="RNR_lg_C"/>
</dbReference>
<evidence type="ECO:0000313" key="3">
    <source>
        <dbReference type="Proteomes" id="UP001057375"/>
    </source>
</evidence>
<dbReference type="EMBL" id="BQXS01008035">
    <property type="protein sequence ID" value="GKT28944.1"/>
    <property type="molecule type" value="Genomic_DNA"/>
</dbReference>
<reference evidence="2" key="1">
    <citation type="submission" date="2022-03" db="EMBL/GenBank/DDBJ databases">
        <title>Draft genome sequence of Aduncisulcus paluster, a free-living microaerophilic Fornicata.</title>
        <authorList>
            <person name="Yuyama I."/>
            <person name="Kume K."/>
            <person name="Tamura T."/>
            <person name="Inagaki Y."/>
            <person name="Hashimoto T."/>
        </authorList>
    </citation>
    <scope>NUCLEOTIDE SEQUENCE</scope>
    <source>
        <strain evidence="2">NY0171</strain>
    </source>
</reference>
<evidence type="ECO:0000259" key="1">
    <source>
        <dbReference type="Pfam" id="PF02867"/>
    </source>
</evidence>
<dbReference type="Gene3D" id="3.20.70.20">
    <property type="match status" value="1"/>
</dbReference>
<organism evidence="2 3">
    <name type="scientific">Aduncisulcus paluster</name>
    <dbReference type="NCBI Taxonomy" id="2918883"/>
    <lineage>
        <taxon>Eukaryota</taxon>
        <taxon>Metamonada</taxon>
        <taxon>Carpediemonas-like organisms</taxon>
        <taxon>Aduncisulcus</taxon>
    </lineage>
</organism>